<proteinExistence type="predicted"/>
<keyword evidence="4" id="KW-1185">Reference proteome</keyword>
<evidence type="ECO:0000256" key="1">
    <source>
        <dbReference type="SAM" id="MobiDB-lite"/>
    </source>
</evidence>
<dbReference type="Pfam" id="PF10536">
    <property type="entry name" value="PMD"/>
    <property type="match status" value="1"/>
</dbReference>
<sequence length="260" mass="29475">MQFGMDQDIPGCVPRCNKTKAIAWENYCRPIYHRSLYFPSRLFEADVTTTYARWWKQSVLDHLDPVKSILQKKRSARRSSSCWTHTSKANRGSNDAGVPPGFPPKYVGNMISSKCCDDGSKRLNHCNHNIAATSHVVVRNLNHCSVLDDLEEDNKSLGNETAYEYQHLSNQCSSASTSDHGAVEKILQLSKLYEKDNNVEGSIGGLVEGFEDANRSERSRLSRDKACLSGTQDEDHNDSTETHIEEFERRINKLEVEFEQ</sequence>
<organism evidence="3 4">
    <name type="scientific">Lupinus luteus</name>
    <name type="common">European yellow lupine</name>
    <dbReference type="NCBI Taxonomy" id="3873"/>
    <lineage>
        <taxon>Eukaryota</taxon>
        <taxon>Viridiplantae</taxon>
        <taxon>Streptophyta</taxon>
        <taxon>Embryophyta</taxon>
        <taxon>Tracheophyta</taxon>
        <taxon>Spermatophyta</taxon>
        <taxon>Magnoliopsida</taxon>
        <taxon>eudicotyledons</taxon>
        <taxon>Gunneridae</taxon>
        <taxon>Pentapetalae</taxon>
        <taxon>rosids</taxon>
        <taxon>fabids</taxon>
        <taxon>Fabales</taxon>
        <taxon>Fabaceae</taxon>
        <taxon>Papilionoideae</taxon>
        <taxon>50 kb inversion clade</taxon>
        <taxon>genistoids sensu lato</taxon>
        <taxon>core genistoids</taxon>
        <taxon>Genisteae</taxon>
        <taxon>Lupinus</taxon>
    </lineage>
</organism>
<accession>A0AAV1VRQ1</accession>
<evidence type="ECO:0000259" key="2">
    <source>
        <dbReference type="Pfam" id="PF10536"/>
    </source>
</evidence>
<feature type="domain" description="Aminotransferase-like plant mobile" evidence="2">
    <location>
        <begin position="1"/>
        <end position="56"/>
    </location>
</feature>
<reference evidence="3 4" key="1">
    <citation type="submission" date="2024-03" db="EMBL/GenBank/DDBJ databases">
        <authorList>
            <person name="Martinez-Hernandez J."/>
        </authorList>
    </citation>
    <scope>NUCLEOTIDE SEQUENCE [LARGE SCALE GENOMIC DNA]</scope>
</reference>
<dbReference type="EMBL" id="CAXHTB010000001">
    <property type="protein sequence ID" value="CAL0299516.1"/>
    <property type="molecule type" value="Genomic_DNA"/>
</dbReference>
<dbReference type="Proteomes" id="UP001497480">
    <property type="component" value="Unassembled WGS sequence"/>
</dbReference>
<feature type="region of interest" description="Disordered" evidence="1">
    <location>
        <begin position="221"/>
        <end position="243"/>
    </location>
</feature>
<evidence type="ECO:0000313" key="3">
    <source>
        <dbReference type="EMBL" id="CAL0299516.1"/>
    </source>
</evidence>
<feature type="compositionally biased region" description="Basic and acidic residues" evidence="1">
    <location>
        <begin position="233"/>
        <end position="243"/>
    </location>
</feature>
<dbReference type="AlphaFoldDB" id="A0AAV1VRQ1"/>
<comment type="caution">
    <text evidence="3">The sequence shown here is derived from an EMBL/GenBank/DDBJ whole genome shotgun (WGS) entry which is preliminary data.</text>
</comment>
<name>A0AAV1VRQ1_LUPLU</name>
<dbReference type="InterPro" id="IPR019557">
    <property type="entry name" value="AminoTfrase-like_pln_mobile"/>
</dbReference>
<gene>
    <name evidence="3" type="ORF">LLUT_LOCUS576</name>
</gene>
<evidence type="ECO:0000313" key="4">
    <source>
        <dbReference type="Proteomes" id="UP001497480"/>
    </source>
</evidence>
<protein>
    <recommendedName>
        <fullName evidence="2">Aminotransferase-like plant mobile domain-containing protein</fullName>
    </recommendedName>
</protein>